<dbReference type="InterPro" id="IPR048147">
    <property type="entry name" value="CBO0543-like"/>
</dbReference>
<feature type="transmembrane region" description="Helical" evidence="1">
    <location>
        <begin position="98"/>
        <end position="119"/>
    </location>
</feature>
<dbReference type="AlphaFoldDB" id="A0A3A1USH0"/>
<name>A0A3A1USH0_9BACL</name>
<comment type="caution">
    <text evidence="2">The sequence shown here is derived from an EMBL/GenBank/DDBJ whole genome shotgun (WGS) entry which is preliminary data.</text>
</comment>
<dbReference type="Proteomes" id="UP000266482">
    <property type="component" value="Unassembled WGS sequence"/>
</dbReference>
<dbReference type="RefSeq" id="WP_119600730.1">
    <property type="nucleotide sequence ID" value="NZ_QXQA01000010.1"/>
</dbReference>
<protein>
    <submittedName>
        <fullName evidence="2">Uncharacterized protein</fullName>
    </submittedName>
</protein>
<evidence type="ECO:0000256" key="1">
    <source>
        <dbReference type="SAM" id="Phobius"/>
    </source>
</evidence>
<organism evidence="2 3">
    <name type="scientific">Paenibacillus nanensis</name>
    <dbReference type="NCBI Taxonomy" id="393251"/>
    <lineage>
        <taxon>Bacteria</taxon>
        <taxon>Bacillati</taxon>
        <taxon>Bacillota</taxon>
        <taxon>Bacilli</taxon>
        <taxon>Bacillales</taxon>
        <taxon>Paenibacillaceae</taxon>
        <taxon>Paenibacillus</taxon>
    </lineage>
</organism>
<keyword evidence="3" id="KW-1185">Reference proteome</keyword>
<proteinExistence type="predicted"/>
<accession>A0A3A1USH0</accession>
<gene>
    <name evidence="2" type="ORF">D3P08_16090</name>
</gene>
<feature type="transmembrane region" description="Helical" evidence="1">
    <location>
        <begin position="30"/>
        <end position="49"/>
    </location>
</feature>
<dbReference type="OrthoDB" id="2964736at2"/>
<keyword evidence="1" id="KW-0472">Membrane</keyword>
<dbReference type="NCBIfam" id="NF041644">
    <property type="entry name" value="CBO0543_fam"/>
    <property type="match status" value="1"/>
</dbReference>
<evidence type="ECO:0000313" key="3">
    <source>
        <dbReference type="Proteomes" id="UP000266482"/>
    </source>
</evidence>
<feature type="transmembrane region" description="Helical" evidence="1">
    <location>
        <begin position="6"/>
        <end position="23"/>
    </location>
</feature>
<keyword evidence="1" id="KW-1133">Transmembrane helix</keyword>
<feature type="transmembrane region" description="Helical" evidence="1">
    <location>
        <begin position="69"/>
        <end position="86"/>
    </location>
</feature>
<dbReference type="EMBL" id="QXQA01000010">
    <property type="protein sequence ID" value="RIX51437.1"/>
    <property type="molecule type" value="Genomic_DNA"/>
</dbReference>
<sequence>MALEKAVLLSSISLSSLGALWIISKDWRHYGLLYLISAAVGEVLCYIFVRLGFYTFPYRLLPNVTPMPIFALLTIFPFYILFGVRFSPQKWRWKIPFYWAIVHIGMTGELLSVNFTRIIQYAGYWDTWDSYTWWWIYVLIFEKIGELIVPESKRKPIDPMAHLTYGKLGWFLIHFILIVTIFLAGYYVGRISLR</sequence>
<reference evidence="2 3" key="1">
    <citation type="submission" date="2018-09" db="EMBL/GenBank/DDBJ databases">
        <title>Paenibacillus aracenensis nov. sp. isolated from a cave in southern Spain.</title>
        <authorList>
            <person name="Jurado V."/>
            <person name="Gutierrez-Patricio S."/>
            <person name="Gonzalez-Pimentel J.L."/>
            <person name="Miller A.Z."/>
            <person name="Laiz L."/>
            <person name="Saiz-Jimenez C."/>
        </authorList>
    </citation>
    <scope>NUCLEOTIDE SEQUENCE [LARGE SCALE GENOMIC DNA]</scope>
    <source>
        <strain evidence="2 3">DSM 22867</strain>
    </source>
</reference>
<keyword evidence="1" id="KW-0812">Transmembrane</keyword>
<feature type="transmembrane region" description="Helical" evidence="1">
    <location>
        <begin position="170"/>
        <end position="189"/>
    </location>
</feature>
<evidence type="ECO:0000313" key="2">
    <source>
        <dbReference type="EMBL" id="RIX51437.1"/>
    </source>
</evidence>